<evidence type="ECO:0000256" key="1">
    <source>
        <dbReference type="SAM" id="Coils"/>
    </source>
</evidence>
<feature type="coiled-coil region" evidence="1">
    <location>
        <begin position="133"/>
        <end position="181"/>
    </location>
</feature>
<dbReference type="Gene3D" id="1.10.10.60">
    <property type="entry name" value="Homeodomain-like"/>
    <property type="match status" value="1"/>
</dbReference>
<dbReference type="PANTHER" id="PTHR41302:SF2">
    <property type="entry name" value="PRESPORE SPECIFIC TRANSCRIPTIONAL ACTIVATOR RSFA"/>
    <property type="match status" value="1"/>
</dbReference>
<dbReference type="InterPro" id="IPR014243">
    <property type="entry name" value="RsfA-like"/>
</dbReference>
<feature type="domain" description="Myb-like" evidence="2">
    <location>
        <begin position="5"/>
        <end position="57"/>
    </location>
</feature>
<keyword evidence="1" id="KW-0175">Coiled coil</keyword>
<gene>
    <name evidence="3" type="ORF">ELQ35_08360</name>
</gene>
<evidence type="ECO:0000313" key="4">
    <source>
        <dbReference type="Proteomes" id="UP000267430"/>
    </source>
</evidence>
<dbReference type="RefSeq" id="WP_126864364.1">
    <property type="nucleotide sequence ID" value="NZ_JAUSTX010000001.1"/>
</dbReference>
<dbReference type="PANTHER" id="PTHR41302">
    <property type="entry name" value="PRESPORE-SPECIFIC TRANSCRIPTIONAL REGULATOR RSFA-RELATED"/>
    <property type="match status" value="1"/>
</dbReference>
<dbReference type="NCBIfam" id="TIGR02894">
    <property type="entry name" value="DNA_bind_RsfA"/>
    <property type="match status" value="1"/>
</dbReference>
<name>A0A3S0VQ60_9BACI</name>
<keyword evidence="4" id="KW-1185">Reference proteome</keyword>
<protein>
    <submittedName>
        <fullName evidence="3">RsfA family transcriptional regulator</fullName>
    </submittedName>
</protein>
<proteinExistence type="predicted"/>
<dbReference type="OrthoDB" id="2845592at2"/>
<accession>A0A3S0VQ60</accession>
<evidence type="ECO:0000313" key="3">
    <source>
        <dbReference type="EMBL" id="RUQ30342.1"/>
    </source>
</evidence>
<evidence type="ECO:0000259" key="2">
    <source>
        <dbReference type="PROSITE" id="PS50090"/>
    </source>
</evidence>
<dbReference type="PROSITE" id="PS50090">
    <property type="entry name" value="MYB_LIKE"/>
    <property type="match status" value="1"/>
</dbReference>
<dbReference type="InterPro" id="IPR009057">
    <property type="entry name" value="Homeodomain-like_sf"/>
</dbReference>
<reference evidence="3 4" key="1">
    <citation type="submission" date="2018-12" db="EMBL/GenBank/DDBJ databases">
        <title>Bacillus chawlae sp. nov., Bacillus glennii sp. nov., and Bacillus saganii sp. nov. Isolated from the Vehicle Assembly Building at Kennedy Space Center where the Viking Spacecraft were Assembled.</title>
        <authorList>
            <person name="Seuylemezian A."/>
            <person name="Vaishampayan P."/>
        </authorList>
    </citation>
    <scope>NUCLEOTIDE SEQUENCE [LARGE SCALE GENOMIC DNA]</scope>
    <source>
        <strain evidence="3 4">L5</strain>
    </source>
</reference>
<organism evidence="3 4">
    <name type="scientific">Peribacillus cavernae</name>
    <dbReference type="NCBI Taxonomy" id="1674310"/>
    <lineage>
        <taxon>Bacteria</taxon>
        <taxon>Bacillati</taxon>
        <taxon>Bacillota</taxon>
        <taxon>Bacilli</taxon>
        <taxon>Bacillales</taxon>
        <taxon>Bacillaceae</taxon>
        <taxon>Peribacillus</taxon>
    </lineage>
</organism>
<dbReference type="EMBL" id="RYZZ01000007">
    <property type="protein sequence ID" value="RUQ30342.1"/>
    <property type="molecule type" value="Genomic_DNA"/>
</dbReference>
<dbReference type="InterPro" id="IPR001005">
    <property type="entry name" value="SANT/Myb"/>
</dbReference>
<comment type="caution">
    <text evidence="3">The sequence shown here is derived from an EMBL/GenBank/DDBJ whole genome shotgun (WGS) entry which is preliminary data.</text>
</comment>
<sequence length="207" mass="23863">MSIARQDAWTQDEDLLLAELVLRYIREGSTQLKAFEEVGRQLSRTAAACGFRWNSCVRKQYQSGIEVAKKQRKENKKASGEQIDVEPASPLPALVAEQTEVQAMQGPASVTVDEVIQYLTKMDEFSKLFNKERDQLTNGYNDVKKEYQALQEENNKLKEQLRAVEEDYRSLLQIMDRARKMVILEEDKSHSVKFKMDKNGNLEKVNK</sequence>
<dbReference type="SMART" id="SM00717">
    <property type="entry name" value="SANT"/>
    <property type="match status" value="1"/>
</dbReference>
<dbReference type="AlphaFoldDB" id="A0A3S0VQ60"/>
<dbReference type="Proteomes" id="UP000267430">
    <property type="component" value="Unassembled WGS sequence"/>
</dbReference>
<dbReference type="Pfam" id="PF13921">
    <property type="entry name" value="Myb_DNA-bind_6"/>
    <property type="match status" value="1"/>
</dbReference>
<dbReference type="SUPFAM" id="SSF46689">
    <property type="entry name" value="Homeodomain-like"/>
    <property type="match status" value="1"/>
</dbReference>